<feature type="domain" description="DUF3752" evidence="2">
    <location>
        <begin position="122"/>
        <end position="207"/>
    </location>
</feature>
<accession>A0A2U1J1T7</accession>
<gene>
    <name evidence="3" type="ORF">BB558_005000</name>
</gene>
<keyword evidence="4" id="KW-1185">Reference proteome</keyword>
<protein>
    <recommendedName>
        <fullName evidence="2">DUF3752 domain-containing protein</fullName>
    </recommendedName>
</protein>
<dbReference type="Pfam" id="PF12572">
    <property type="entry name" value="DUF3752"/>
    <property type="match status" value="1"/>
</dbReference>
<dbReference type="InterPro" id="IPR022226">
    <property type="entry name" value="DUF3752"/>
</dbReference>
<organism evidence="3 4">
    <name type="scientific">Smittium angustum</name>
    <dbReference type="NCBI Taxonomy" id="133377"/>
    <lineage>
        <taxon>Eukaryota</taxon>
        <taxon>Fungi</taxon>
        <taxon>Fungi incertae sedis</taxon>
        <taxon>Zoopagomycota</taxon>
        <taxon>Kickxellomycotina</taxon>
        <taxon>Harpellomycetes</taxon>
        <taxon>Harpellales</taxon>
        <taxon>Legeriomycetaceae</taxon>
        <taxon>Smittium</taxon>
    </lineage>
</organism>
<feature type="compositionally biased region" description="Basic and acidic residues" evidence="1">
    <location>
        <begin position="16"/>
        <end position="30"/>
    </location>
</feature>
<evidence type="ECO:0000313" key="4">
    <source>
        <dbReference type="Proteomes" id="UP000245591"/>
    </source>
</evidence>
<feature type="region of interest" description="Disordered" evidence="1">
    <location>
        <begin position="1"/>
        <end position="68"/>
    </location>
</feature>
<feature type="compositionally biased region" description="Basic and acidic residues" evidence="1">
    <location>
        <begin position="86"/>
        <end position="103"/>
    </location>
</feature>
<evidence type="ECO:0000256" key="1">
    <source>
        <dbReference type="SAM" id="MobiDB-lite"/>
    </source>
</evidence>
<dbReference type="PANTHER" id="PTHR46370:SF1">
    <property type="entry name" value="GPALPP MOTIFS-CONTAINING PROTEIN 1"/>
    <property type="match status" value="1"/>
</dbReference>
<reference evidence="3 4" key="1">
    <citation type="journal article" date="2018" name="MBio">
        <title>Comparative Genomics Reveals the Core Gene Toolbox for the Fungus-Insect Symbiosis.</title>
        <authorList>
            <person name="Wang Y."/>
            <person name="Stata M."/>
            <person name="Wang W."/>
            <person name="Stajich J.E."/>
            <person name="White M.M."/>
            <person name="Moncalvo J.M."/>
        </authorList>
    </citation>
    <scope>NUCLEOTIDE SEQUENCE [LARGE SCALE GENOMIC DNA]</scope>
    <source>
        <strain evidence="3 4">AUS-126-30</strain>
    </source>
</reference>
<feature type="compositionally biased region" description="Basic and acidic residues" evidence="1">
    <location>
        <begin position="39"/>
        <end position="53"/>
    </location>
</feature>
<comment type="caution">
    <text evidence="3">The sequence shown here is derived from an EMBL/GenBank/DDBJ whole genome shotgun (WGS) entry which is preliminary data.</text>
</comment>
<feature type="compositionally biased region" description="Basic and acidic residues" evidence="1">
    <location>
        <begin position="181"/>
        <end position="198"/>
    </location>
</feature>
<evidence type="ECO:0000259" key="2">
    <source>
        <dbReference type="Pfam" id="PF12572"/>
    </source>
</evidence>
<sequence>MSNYIDEFTPQLPHGITDKIDPKEKHEIINKELYQSDQQESKKDPNPKKREFSVDTDDIGPSVQDSVYTEHDIAEQSRSLFASINEKQDLENENETNIKREEWMTVPPSFSIASAKSRGKKSLGDSEKNKKGDFDESWTRVGGKPNSEKNLVNEYNKEFRPKTLMEMHLEKLGKNSGKKHKSDDNEWKQQRFSKDRDMKVKWVDTNRQSNVETKYLSNKYGHGKGGSYL</sequence>
<dbReference type="Proteomes" id="UP000245591">
    <property type="component" value="Unassembled WGS sequence"/>
</dbReference>
<feature type="region of interest" description="Disordered" evidence="1">
    <location>
        <begin position="173"/>
        <end position="198"/>
    </location>
</feature>
<dbReference type="PANTHER" id="PTHR46370">
    <property type="entry name" value="GPALPP MOTIFS-CONTAINING PROTEIN 1"/>
    <property type="match status" value="1"/>
</dbReference>
<name>A0A2U1J1T7_SMIAN</name>
<dbReference type="InterPro" id="IPR046331">
    <property type="entry name" value="GPAM1-like"/>
</dbReference>
<dbReference type="AlphaFoldDB" id="A0A2U1J1T7"/>
<evidence type="ECO:0000313" key="3">
    <source>
        <dbReference type="EMBL" id="PVZ98987.1"/>
    </source>
</evidence>
<dbReference type="EMBL" id="MBFU01000491">
    <property type="protein sequence ID" value="PVZ98987.1"/>
    <property type="molecule type" value="Genomic_DNA"/>
</dbReference>
<feature type="region of interest" description="Disordered" evidence="1">
    <location>
        <begin position="83"/>
        <end position="155"/>
    </location>
</feature>
<feature type="compositionally biased region" description="Basic and acidic residues" evidence="1">
    <location>
        <begin position="122"/>
        <end position="138"/>
    </location>
</feature>
<proteinExistence type="predicted"/>